<dbReference type="Pfam" id="PF01614">
    <property type="entry name" value="IclR_C"/>
    <property type="match status" value="1"/>
</dbReference>
<dbReference type="InterPro" id="IPR005471">
    <property type="entry name" value="Tscrpt_reg_IclR_N"/>
</dbReference>
<dbReference type="InterPro" id="IPR029016">
    <property type="entry name" value="GAF-like_dom_sf"/>
</dbReference>
<keyword evidence="1" id="KW-0805">Transcription regulation</keyword>
<dbReference type="GO" id="GO:0003700">
    <property type="term" value="F:DNA-binding transcription factor activity"/>
    <property type="evidence" value="ECO:0007669"/>
    <property type="project" value="TreeGrafter"/>
</dbReference>
<gene>
    <name evidence="6" type="ORF">B1A_17410</name>
</gene>
<reference evidence="6" key="2">
    <citation type="journal article" date="2014" name="ISME J.">
        <title>Microbial stratification in low pH oxic and suboxic macroscopic growths along an acid mine drainage.</title>
        <authorList>
            <person name="Mendez-Garcia C."/>
            <person name="Mesa V."/>
            <person name="Sprenger R.R."/>
            <person name="Richter M."/>
            <person name="Diez M.S."/>
            <person name="Solano J."/>
            <person name="Bargiela R."/>
            <person name="Golyshina O.V."/>
            <person name="Manteca A."/>
            <person name="Ramos J.L."/>
            <person name="Gallego J.R."/>
            <person name="Llorente I."/>
            <person name="Martins Dos Santos V.A."/>
            <person name="Jensen O.N."/>
            <person name="Pelaez A.I."/>
            <person name="Sanchez J."/>
            <person name="Ferrer M."/>
        </authorList>
    </citation>
    <scope>NUCLEOTIDE SEQUENCE</scope>
</reference>
<keyword evidence="3" id="KW-0804">Transcription</keyword>
<protein>
    <submittedName>
        <fullName evidence="6">Transcriptional regulator, IclR family</fullName>
    </submittedName>
</protein>
<dbReference type="InterPro" id="IPR050707">
    <property type="entry name" value="HTH_MetabolicPath_Reg"/>
</dbReference>
<sequence>MDEGALERSVKSAERVVILLDALAHSPPGLSFSDLLISTDIPKSSLHGLLKTLLRRRIVAFDERSKTYMIGTKLWELAMAYTRQLQIVPLAWPDIEELSQKVGETVQMGVLDGADIVYIAKAESRHPLQMVSHVGSRLPAYATAIGKALLAGLST</sequence>
<comment type="caution">
    <text evidence="6">The sequence shown here is derived from an EMBL/GenBank/DDBJ whole genome shotgun (WGS) entry which is preliminary data.</text>
</comment>
<dbReference type="GO" id="GO:0003677">
    <property type="term" value="F:DNA binding"/>
    <property type="evidence" value="ECO:0007669"/>
    <property type="project" value="UniProtKB-KW"/>
</dbReference>
<evidence type="ECO:0000259" key="5">
    <source>
        <dbReference type="PROSITE" id="PS51078"/>
    </source>
</evidence>
<dbReference type="Pfam" id="PF09339">
    <property type="entry name" value="HTH_IclR"/>
    <property type="match status" value="1"/>
</dbReference>
<dbReference type="InterPro" id="IPR014757">
    <property type="entry name" value="Tscrpt_reg_IclR_C"/>
</dbReference>
<dbReference type="PANTHER" id="PTHR30136">
    <property type="entry name" value="HELIX-TURN-HELIX TRANSCRIPTIONAL REGULATOR, ICLR FAMILY"/>
    <property type="match status" value="1"/>
</dbReference>
<dbReference type="AlphaFoldDB" id="T0Z0Q3"/>
<accession>T0Z0Q3</accession>
<evidence type="ECO:0000256" key="2">
    <source>
        <dbReference type="ARBA" id="ARBA00023125"/>
    </source>
</evidence>
<dbReference type="GO" id="GO:0045892">
    <property type="term" value="P:negative regulation of DNA-templated transcription"/>
    <property type="evidence" value="ECO:0007669"/>
    <property type="project" value="TreeGrafter"/>
</dbReference>
<name>T0Z0Q3_9ZZZZ</name>
<dbReference type="InterPro" id="IPR036390">
    <property type="entry name" value="WH_DNA-bd_sf"/>
</dbReference>
<dbReference type="EMBL" id="AUZX01012802">
    <property type="protein sequence ID" value="EQD37767.1"/>
    <property type="molecule type" value="Genomic_DNA"/>
</dbReference>
<proteinExistence type="predicted"/>
<reference evidence="6" key="1">
    <citation type="submission" date="2013-08" db="EMBL/GenBank/DDBJ databases">
        <authorList>
            <person name="Mendez C."/>
            <person name="Richter M."/>
            <person name="Ferrer M."/>
            <person name="Sanchez J."/>
        </authorList>
    </citation>
    <scope>NUCLEOTIDE SEQUENCE</scope>
</reference>
<organism evidence="6">
    <name type="scientific">mine drainage metagenome</name>
    <dbReference type="NCBI Taxonomy" id="410659"/>
    <lineage>
        <taxon>unclassified sequences</taxon>
        <taxon>metagenomes</taxon>
        <taxon>ecological metagenomes</taxon>
    </lineage>
</organism>
<dbReference type="PROSITE" id="PS51077">
    <property type="entry name" value="HTH_ICLR"/>
    <property type="match status" value="1"/>
</dbReference>
<keyword evidence="2" id="KW-0238">DNA-binding</keyword>
<evidence type="ECO:0000259" key="4">
    <source>
        <dbReference type="PROSITE" id="PS51077"/>
    </source>
</evidence>
<evidence type="ECO:0000256" key="3">
    <source>
        <dbReference type="ARBA" id="ARBA00023163"/>
    </source>
</evidence>
<feature type="domain" description="HTH iclR-type" evidence="4">
    <location>
        <begin position="10"/>
        <end position="72"/>
    </location>
</feature>
<evidence type="ECO:0000256" key="1">
    <source>
        <dbReference type="ARBA" id="ARBA00023015"/>
    </source>
</evidence>
<dbReference type="SUPFAM" id="SSF46785">
    <property type="entry name" value="Winged helix' DNA-binding domain"/>
    <property type="match status" value="1"/>
</dbReference>
<dbReference type="PANTHER" id="PTHR30136:SF24">
    <property type="entry name" value="HTH-TYPE TRANSCRIPTIONAL REPRESSOR ALLR"/>
    <property type="match status" value="1"/>
</dbReference>
<feature type="non-terminal residue" evidence="6">
    <location>
        <position position="155"/>
    </location>
</feature>
<dbReference type="SMART" id="SM00346">
    <property type="entry name" value="HTH_ICLR"/>
    <property type="match status" value="1"/>
</dbReference>
<feature type="domain" description="IclR-ED" evidence="5">
    <location>
        <begin position="73"/>
        <end position="155"/>
    </location>
</feature>
<dbReference type="InterPro" id="IPR036388">
    <property type="entry name" value="WH-like_DNA-bd_sf"/>
</dbReference>
<dbReference type="Gene3D" id="1.10.10.10">
    <property type="entry name" value="Winged helix-like DNA-binding domain superfamily/Winged helix DNA-binding domain"/>
    <property type="match status" value="1"/>
</dbReference>
<evidence type="ECO:0000313" key="6">
    <source>
        <dbReference type="EMBL" id="EQD37767.1"/>
    </source>
</evidence>
<dbReference type="PROSITE" id="PS51078">
    <property type="entry name" value="ICLR_ED"/>
    <property type="match status" value="1"/>
</dbReference>
<dbReference type="SUPFAM" id="SSF55781">
    <property type="entry name" value="GAF domain-like"/>
    <property type="match status" value="1"/>
</dbReference>
<dbReference type="Gene3D" id="3.30.450.40">
    <property type="match status" value="1"/>
</dbReference>